<dbReference type="AlphaFoldDB" id="A0A101LZ14"/>
<name>A0A101LZ14_PICGL</name>
<comment type="caution">
    <text evidence="1">The sequence shown here is derived from an EMBL/GenBank/DDBJ whole genome shotgun (WGS) entry which is preliminary data.</text>
</comment>
<evidence type="ECO:0000313" key="1">
    <source>
        <dbReference type="EMBL" id="KUM47984.1"/>
    </source>
</evidence>
<dbReference type="EMBL" id="LKAM01000006">
    <property type="protein sequence ID" value="KUM47984.1"/>
    <property type="molecule type" value="Genomic_DNA"/>
</dbReference>
<gene>
    <name evidence="1" type="ORF">ABT39_MTgene4979</name>
</gene>
<geneLocation type="mitochondrion" evidence="1"/>
<sequence length="101" mass="11847">MSFLNLLTIRTPAGRRSPKRIVSPLLQRVVGERIRCGQGVFMAQFYLSTGKETRSAEDESAYDQKLRKPEYAVLQKYYEYYVPSPSDPLYMFLHVHIHLYE</sequence>
<reference evidence="1" key="1">
    <citation type="journal article" date="2015" name="Genome Biol. Evol.">
        <title>Organellar Genomes of White Spruce (Picea glauca): Assembly and Annotation.</title>
        <authorList>
            <person name="Jackman S.D."/>
            <person name="Warren R.L."/>
            <person name="Gibb E.A."/>
            <person name="Vandervalk B.P."/>
            <person name="Mohamadi H."/>
            <person name="Chu J."/>
            <person name="Raymond A."/>
            <person name="Pleasance S."/>
            <person name="Coope R."/>
            <person name="Wildung M.R."/>
            <person name="Ritland C.E."/>
            <person name="Bousquet J."/>
            <person name="Jones S.J."/>
            <person name="Bohlmann J."/>
            <person name="Birol I."/>
        </authorList>
    </citation>
    <scope>NUCLEOTIDE SEQUENCE [LARGE SCALE GENOMIC DNA]</scope>
    <source>
        <tissue evidence="1">Flushing bud</tissue>
    </source>
</reference>
<organism evidence="1">
    <name type="scientific">Picea glauca</name>
    <name type="common">White spruce</name>
    <name type="synonym">Pinus glauca</name>
    <dbReference type="NCBI Taxonomy" id="3330"/>
    <lineage>
        <taxon>Eukaryota</taxon>
        <taxon>Viridiplantae</taxon>
        <taxon>Streptophyta</taxon>
        <taxon>Embryophyta</taxon>
        <taxon>Tracheophyta</taxon>
        <taxon>Spermatophyta</taxon>
        <taxon>Pinopsida</taxon>
        <taxon>Pinidae</taxon>
        <taxon>Conifers I</taxon>
        <taxon>Pinales</taxon>
        <taxon>Pinaceae</taxon>
        <taxon>Picea</taxon>
    </lineage>
</organism>
<accession>A0A101LZ14</accession>
<protein>
    <submittedName>
        <fullName evidence="1">Uncharacterized protein</fullName>
    </submittedName>
</protein>
<proteinExistence type="predicted"/>
<keyword evidence="1" id="KW-0496">Mitochondrion</keyword>